<feature type="compositionally biased region" description="Acidic residues" evidence="1">
    <location>
        <begin position="82"/>
        <end position="101"/>
    </location>
</feature>
<reference evidence="3" key="1">
    <citation type="journal article" date="2015" name="Genome Announc.">
        <title>Genome sequence of the AIDS-associated pathogen Penicillium marneffei (ATCC18224) and its near taxonomic relative Talaromyces stipitatus (ATCC10500).</title>
        <authorList>
            <person name="Nierman W.C."/>
            <person name="Fedorova-Abrams N.D."/>
            <person name="Andrianopoulos A."/>
        </authorList>
    </citation>
    <scope>NUCLEOTIDE SEQUENCE [LARGE SCALE GENOMIC DNA]</scope>
    <source>
        <strain evidence="3">ATCC 10500 / CBS 375.48 / QM 6759 / NRRL 1006</strain>
    </source>
</reference>
<dbReference type="EMBL" id="EQ962658">
    <property type="protein sequence ID" value="EED13709.1"/>
    <property type="molecule type" value="Genomic_DNA"/>
</dbReference>
<evidence type="ECO:0000313" key="2">
    <source>
        <dbReference type="EMBL" id="EED13709.1"/>
    </source>
</evidence>
<feature type="region of interest" description="Disordered" evidence="1">
    <location>
        <begin position="82"/>
        <end position="102"/>
    </location>
</feature>
<gene>
    <name evidence="2" type="ORF">TSTA_099600</name>
</gene>
<proteinExistence type="predicted"/>
<organism evidence="2 3">
    <name type="scientific">Talaromyces stipitatus (strain ATCC 10500 / CBS 375.48 / QM 6759 / NRRL 1006)</name>
    <name type="common">Penicillium stipitatum</name>
    <dbReference type="NCBI Taxonomy" id="441959"/>
    <lineage>
        <taxon>Eukaryota</taxon>
        <taxon>Fungi</taxon>
        <taxon>Dikarya</taxon>
        <taxon>Ascomycota</taxon>
        <taxon>Pezizomycotina</taxon>
        <taxon>Eurotiomycetes</taxon>
        <taxon>Eurotiomycetidae</taxon>
        <taxon>Eurotiales</taxon>
        <taxon>Trichocomaceae</taxon>
        <taxon>Talaromyces</taxon>
        <taxon>Talaromyces sect. Talaromyces</taxon>
    </lineage>
</organism>
<dbReference type="VEuPathDB" id="FungiDB:TSTA_099600"/>
<dbReference type="Proteomes" id="UP000001745">
    <property type="component" value="Unassembled WGS sequence"/>
</dbReference>
<dbReference type="OrthoDB" id="4509917at2759"/>
<dbReference type="STRING" id="441959.B8MMF5"/>
<dbReference type="HOGENOM" id="CLU_1409664_0_0_1"/>
<evidence type="ECO:0000256" key="1">
    <source>
        <dbReference type="SAM" id="MobiDB-lite"/>
    </source>
</evidence>
<dbReference type="AlphaFoldDB" id="B8MMF5"/>
<dbReference type="GeneID" id="8105403"/>
<name>B8MMF5_TALSN</name>
<protein>
    <submittedName>
        <fullName evidence="2">Uncharacterized protein</fullName>
    </submittedName>
</protein>
<dbReference type="RefSeq" id="XP_002485947.1">
    <property type="nucleotide sequence ID" value="XM_002485902.1"/>
</dbReference>
<accession>B8MMF5</accession>
<evidence type="ECO:0000313" key="3">
    <source>
        <dbReference type="Proteomes" id="UP000001745"/>
    </source>
</evidence>
<sequence>MFMCISRFEIEFEQLALLEEYISTQEIQTRTKKKAANKVRDSKFNLISDTEKDPWDIPNQPTQPLTAVALGKRPQQTAPMIDLEEEEEEEEEEEDEEENEEDGTHLFVLFVEPEIQLQSLGPRTWPWQFRTGSTLEGRDSYMSEYQSHDSALLHPGAEASTYVRERDNVIPSARTATSYIATMTPRGPLLSLS</sequence>
<keyword evidence="3" id="KW-1185">Reference proteome</keyword>
<dbReference type="InParanoid" id="B8MMF5"/>